<dbReference type="NCBIfam" id="TIGR03570">
    <property type="entry name" value="NeuD_NnaD"/>
    <property type="match status" value="1"/>
</dbReference>
<dbReference type="Gene3D" id="3.40.50.20">
    <property type="match status" value="1"/>
</dbReference>
<dbReference type="EMBL" id="ACIL03000007">
    <property type="protein sequence ID" value="ESL03798.1"/>
    <property type="molecule type" value="Genomic_DNA"/>
</dbReference>
<dbReference type="PROSITE" id="PS00101">
    <property type="entry name" value="HEXAPEP_TRANSFERASES"/>
    <property type="match status" value="1"/>
</dbReference>
<keyword evidence="6" id="KW-0012">Acyltransferase</keyword>
<keyword evidence="2" id="KW-0677">Repeat</keyword>
<sequence>MINKVLGIWGAGGLGREVLELAKIINGRDKRWDGFVFIVDGAAVSEVNGAKVIEYEDAKKKFDGLEVIIGIGEPAVREEKFNLLKNDEIATPSLIHPDVHVPDTVKIGEGTVIQYGCFISSDITIGDNVFVQPQCNIGHDDELADGCIISGIGNLAGNVSIGKYTYIGLSVAVKERVNIGNYSIVGMGSIVYKDIPDEMIALGNPARPIARNTDRIVFKD</sequence>
<dbReference type="PANTHER" id="PTHR43300">
    <property type="entry name" value="ACETYLTRANSFERASE"/>
    <property type="match status" value="1"/>
</dbReference>
<dbReference type="eggNOG" id="COG0110">
    <property type="taxonomic scope" value="Bacteria"/>
</dbReference>
<keyword evidence="1 6" id="KW-0808">Transferase</keyword>
<feature type="domain" description="PglD N-terminal" evidence="5">
    <location>
        <begin position="7"/>
        <end position="82"/>
    </location>
</feature>
<feature type="site" description="Increases basicity of active site His" evidence="3">
    <location>
        <position position="140"/>
    </location>
</feature>
<evidence type="ECO:0000256" key="1">
    <source>
        <dbReference type="ARBA" id="ARBA00022679"/>
    </source>
</evidence>
<dbReference type="STRING" id="592026.GCWU0000282_000965"/>
<gene>
    <name evidence="6" type="ORF">GCWU0000282_000965</name>
</gene>
<dbReference type="PANTHER" id="PTHR43300:SF7">
    <property type="entry name" value="UDP-N-ACETYLBACILLOSAMINE N-ACETYLTRANSFERASE"/>
    <property type="match status" value="1"/>
</dbReference>
<dbReference type="InterPro" id="IPR018357">
    <property type="entry name" value="Hexapep_transf_CS"/>
</dbReference>
<feature type="active site" description="Proton acceptor" evidence="3">
    <location>
        <position position="139"/>
    </location>
</feature>
<reference evidence="6 7" key="1">
    <citation type="submission" date="2013-06" db="EMBL/GenBank/DDBJ databases">
        <authorList>
            <person name="Weinstock G."/>
            <person name="Sodergren E."/>
            <person name="Clifton S."/>
            <person name="Fulton L."/>
            <person name="Fulton B."/>
            <person name="Courtney L."/>
            <person name="Fronick C."/>
            <person name="Harrison M."/>
            <person name="Strong C."/>
            <person name="Farmer C."/>
            <person name="Delahaunty K."/>
            <person name="Markovic C."/>
            <person name="Hall O."/>
            <person name="Minx P."/>
            <person name="Tomlinson C."/>
            <person name="Mitreva M."/>
            <person name="Nelson J."/>
            <person name="Hou S."/>
            <person name="Wollam A."/>
            <person name="Pepin K.H."/>
            <person name="Johnson M."/>
            <person name="Bhonagiri V."/>
            <person name="Nash W.E."/>
            <person name="Warren W."/>
            <person name="Chinwalla A."/>
            <person name="Mardis E.R."/>
            <person name="Wilson R.K."/>
        </authorList>
    </citation>
    <scope>NUCLEOTIDE SEQUENCE [LARGE SCALE GENOMIC DNA]</scope>
    <source>
        <strain evidence="6 7">ATCC 51271</strain>
    </source>
</reference>
<evidence type="ECO:0000256" key="2">
    <source>
        <dbReference type="ARBA" id="ARBA00022737"/>
    </source>
</evidence>
<dbReference type="Pfam" id="PF17836">
    <property type="entry name" value="PglD_N"/>
    <property type="match status" value="1"/>
</dbReference>
<dbReference type="RefSeq" id="WP_023353847.1">
    <property type="nucleotide sequence ID" value="NZ_KI535367.1"/>
</dbReference>
<proteinExistence type="predicted"/>
<evidence type="ECO:0000256" key="4">
    <source>
        <dbReference type="PIRSR" id="PIRSR620019-2"/>
    </source>
</evidence>
<protein>
    <submittedName>
        <fullName evidence="6">Sugar O-acyltransferase, sialic acid O-acetyltransferase NeuD family</fullName>
    </submittedName>
</protein>
<keyword evidence="7" id="KW-1185">Reference proteome</keyword>
<evidence type="ECO:0000313" key="6">
    <source>
        <dbReference type="EMBL" id="ESL03798.1"/>
    </source>
</evidence>
<evidence type="ECO:0000313" key="7">
    <source>
        <dbReference type="Proteomes" id="UP000018227"/>
    </source>
</evidence>
<dbReference type="InterPro" id="IPR011004">
    <property type="entry name" value="Trimer_LpxA-like_sf"/>
</dbReference>
<comment type="caution">
    <text evidence="6">The sequence shown here is derived from an EMBL/GenBank/DDBJ whole genome shotgun (WGS) entry which is preliminary data.</text>
</comment>
<dbReference type="OrthoDB" id="9801456at2"/>
<dbReference type="InterPro" id="IPR020019">
    <property type="entry name" value="AcTrfase_PglD-like"/>
</dbReference>
<dbReference type="HOGENOM" id="CLU_081811_1_1_9"/>
<evidence type="ECO:0000256" key="3">
    <source>
        <dbReference type="PIRSR" id="PIRSR620019-1"/>
    </source>
</evidence>
<accession>V2Y4C7</accession>
<organism evidence="6 7">
    <name type="scientific">Catonella morbi ATCC 51271</name>
    <dbReference type="NCBI Taxonomy" id="592026"/>
    <lineage>
        <taxon>Bacteria</taxon>
        <taxon>Bacillati</taxon>
        <taxon>Bacillota</taxon>
        <taxon>Clostridia</taxon>
        <taxon>Lachnospirales</taxon>
        <taxon>Lachnospiraceae</taxon>
        <taxon>Catonella</taxon>
    </lineage>
</organism>
<feature type="binding site" evidence="4">
    <location>
        <position position="72"/>
    </location>
    <ligand>
        <name>substrate</name>
    </ligand>
</feature>
<dbReference type="Proteomes" id="UP000018227">
    <property type="component" value="Unassembled WGS sequence"/>
</dbReference>
<name>V2Y4C7_9FIRM</name>
<dbReference type="GO" id="GO:0016746">
    <property type="term" value="F:acyltransferase activity"/>
    <property type="evidence" value="ECO:0007669"/>
    <property type="project" value="UniProtKB-KW"/>
</dbReference>
<dbReference type="AlphaFoldDB" id="V2Y4C7"/>
<dbReference type="SUPFAM" id="SSF51161">
    <property type="entry name" value="Trimeric LpxA-like enzymes"/>
    <property type="match status" value="1"/>
</dbReference>
<dbReference type="InterPro" id="IPR041561">
    <property type="entry name" value="PglD_N"/>
</dbReference>
<dbReference type="CDD" id="cd03360">
    <property type="entry name" value="LbH_AT_putative"/>
    <property type="match status" value="1"/>
</dbReference>
<dbReference type="Gene3D" id="2.160.10.10">
    <property type="entry name" value="Hexapeptide repeat proteins"/>
    <property type="match status" value="1"/>
</dbReference>
<evidence type="ECO:0000259" key="5">
    <source>
        <dbReference type="Pfam" id="PF17836"/>
    </source>
</evidence>
<dbReference type="InterPro" id="IPR050179">
    <property type="entry name" value="Trans_hexapeptide_repeat"/>
</dbReference>